<reference evidence="1 2" key="1">
    <citation type="journal article" date="2018" name="Front. Plant Sci.">
        <title>Red Clover (Trifolium pratense) and Zigzag Clover (T. medium) - A Picture of Genomic Similarities and Differences.</title>
        <authorList>
            <person name="Dluhosova J."/>
            <person name="Istvanek J."/>
            <person name="Nedelnik J."/>
            <person name="Repkova J."/>
        </authorList>
    </citation>
    <scope>NUCLEOTIDE SEQUENCE [LARGE SCALE GENOMIC DNA]</scope>
    <source>
        <strain evidence="2">cv. 10/8</strain>
        <tissue evidence="1">Leaf</tissue>
    </source>
</reference>
<accession>A0A392SC63</accession>
<keyword evidence="2" id="KW-1185">Reference proteome</keyword>
<proteinExistence type="predicted"/>
<evidence type="ECO:0000313" key="1">
    <source>
        <dbReference type="EMBL" id="MCI46032.1"/>
    </source>
</evidence>
<feature type="non-terminal residue" evidence="1">
    <location>
        <position position="107"/>
    </location>
</feature>
<organism evidence="1 2">
    <name type="scientific">Trifolium medium</name>
    <dbReference type="NCBI Taxonomy" id="97028"/>
    <lineage>
        <taxon>Eukaryota</taxon>
        <taxon>Viridiplantae</taxon>
        <taxon>Streptophyta</taxon>
        <taxon>Embryophyta</taxon>
        <taxon>Tracheophyta</taxon>
        <taxon>Spermatophyta</taxon>
        <taxon>Magnoliopsida</taxon>
        <taxon>eudicotyledons</taxon>
        <taxon>Gunneridae</taxon>
        <taxon>Pentapetalae</taxon>
        <taxon>rosids</taxon>
        <taxon>fabids</taxon>
        <taxon>Fabales</taxon>
        <taxon>Fabaceae</taxon>
        <taxon>Papilionoideae</taxon>
        <taxon>50 kb inversion clade</taxon>
        <taxon>NPAAA clade</taxon>
        <taxon>Hologalegina</taxon>
        <taxon>IRL clade</taxon>
        <taxon>Trifolieae</taxon>
        <taxon>Trifolium</taxon>
    </lineage>
</organism>
<sequence length="107" mass="11963">QEDMMVSHLSSFRYIETDEEVVEVPFQALEIASVITLKTKRKSSKKNGLAMTSWRAVKEALEEGVPLGWGKVPEVCEKKDRFGLGYQPTTRGMTGAAQKKIGTLQEM</sequence>
<evidence type="ECO:0000313" key="2">
    <source>
        <dbReference type="Proteomes" id="UP000265520"/>
    </source>
</evidence>
<protein>
    <submittedName>
        <fullName evidence="1">Gag-pol polyprotein</fullName>
    </submittedName>
</protein>
<feature type="non-terminal residue" evidence="1">
    <location>
        <position position="1"/>
    </location>
</feature>
<comment type="caution">
    <text evidence="1">The sequence shown here is derived from an EMBL/GenBank/DDBJ whole genome shotgun (WGS) entry which is preliminary data.</text>
</comment>
<dbReference type="Proteomes" id="UP000265520">
    <property type="component" value="Unassembled WGS sequence"/>
</dbReference>
<name>A0A392SC63_9FABA</name>
<dbReference type="AlphaFoldDB" id="A0A392SC63"/>
<dbReference type="EMBL" id="LXQA010351928">
    <property type="protein sequence ID" value="MCI46032.1"/>
    <property type="molecule type" value="Genomic_DNA"/>
</dbReference>